<dbReference type="SUPFAM" id="SSF46689">
    <property type="entry name" value="Homeodomain-like"/>
    <property type="match status" value="2"/>
</dbReference>
<evidence type="ECO:0000259" key="4">
    <source>
        <dbReference type="PROSITE" id="PS01124"/>
    </source>
</evidence>
<name>A0A0F9J098_9ZZZZ</name>
<evidence type="ECO:0000256" key="1">
    <source>
        <dbReference type="ARBA" id="ARBA00023015"/>
    </source>
</evidence>
<dbReference type="InterPro" id="IPR032783">
    <property type="entry name" value="AraC_lig"/>
</dbReference>
<dbReference type="PANTHER" id="PTHR46796">
    <property type="entry name" value="HTH-TYPE TRANSCRIPTIONAL ACTIVATOR RHAS-RELATED"/>
    <property type="match status" value="1"/>
</dbReference>
<comment type="caution">
    <text evidence="5">The sequence shown here is derived from an EMBL/GenBank/DDBJ whole genome shotgun (WGS) entry which is preliminary data.</text>
</comment>
<proteinExistence type="predicted"/>
<feature type="domain" description="HTH araC/xylS-type" evidence="4">
    <location>
        <begin position="210"/>
        <end position="306"/>
    </location>
</feature>
<protein>
    <recommendedName>
        <fullName evidence="4">HTH araC/xylS-type domain-containing protein</fullName>
    </recommendedName>
</protein>
<accession>A0A0F9J098</accession>
<dbReference type="PROSITE" id="PS01124">
    <property type="entry name" value="HTH_ARAC_FAMILY_2"/>
    <property type="match status" value="1"/>
</dbReference>
<dbReference type="GO" id="GO:0003700">
    <property type="term" value="F:DNA-binding transcription factor activity"/>
    <property type="evidence" value="ECO:0007669"/>
    <property type="project" value="InterPro"/>
</dbReference>
<keyword evidence="2" id="KW-0238">DNA-binding</keyword>
<gene>
    <name evidence="5" type="ORF">LCGC14_1590830</name>
</gene>
<dbReference type="Pfam" id="PF12833">
    <property type="entry name" value="HTH_18"/>
    <property type="match status" value="1"/>
</dbReference>
<feature type="non-terminal residue" evidence="5">
    <location>
        <position position="306"/>
    </location>
</feature>
<dbReference type="PANTHER" id="PTHR46796:SF7">
    <property type="entry name" value="ARAC FAMILY TRANSCRIPTIONAL REGULATOR"/>
    <property type="match status" value="1"/>
</dbReference>
<dbReference type="SMART" id="SM00342">
    <property type="entry name" value="HTH_ARAC"/>
    <property type="match status" value="1"/>
</dbReference>
<dbReference type="CDD" id="cd02208">
    <property type="entry name" value="cupin_RmlC-like"/>
    <property type="match status" value="1"/>
</dbReference>
<dbReference type="InterPro" id="IPR009057">
    <property type="entry name" value="Homeodomain-like_sf"/>
</dbReference>
<evidence type="ECO:0000256" key="3">
    <source>
        <dbReference type="ARBA" id="ARBA00023163"/>
    </source>
</evidence>
<dbReference type="InterPro" id="IPR018060">
    <property type="entry name" value="HTH_AraC"/>
</dbReference>
<dbReference type="AlphaFoldDB" id="A0A0F9J098"/>
<reference evidence="5" key="1">
    <citation type="journal article" date="2015" name="Nature">
        <title>Complex archaea that bridge the gap between prokaryotes and eukaryotes.</title>
        <authorList>
            <person name="Spang A."/>
            <person name="Saw J.H."/>
            <person name="Jorgensen S.L."/>
            <person name="Zaremba-Niedzwiedzka K."/>
            <person name="Martijn J."/>
            <person name="Lind A.E."/>
            <person name="van Eijk R."/>
            <person name="Schleper C."/>
            <person name="Guy L."/>
            <person name="Ettema T.J."/>
        </authorList>
    </citation>
    <scope>NUCLEOTIDE SEQUENCE</scope>
</reference>
<keyword evidence="1" id="KW-0805">Transcription regulation</keyword>
<keyword evidence="3" id="KW-0804">Transcription</keyword>
<dbReference type="EMBL" id="LAZR01012627">
    <property type="protein sequence ID" value="KKM25844.1"/>
    <property type="molecule type" value="Genomic_DNA"/>
</dbReference>
<sequence length="306" mass="33418">MFLRPDNGQNGFMEFEHIFDELEITTNPFAICELQGTSNLGLERDASATLHYILSGEGEITLRSRAPLRVYRGSLVLIPALQSHGLHSFGVTSNPVPKCKPAALSLGHLMATPDCGGDGQLIALCAHVDVGLRGVADIIDLIREPLIENVSAPNRMHPALQTLLYEIANPSLGSRAMIRALLTQCMIEMLRKRLAVSDNALHWMAALADPTVWKALRAMLDEPGDNHTVESLADSVGMSRAAFAKRFSSAYGSGPIELLRDLRMRRAGALLRDTDFPVKRVAEMVGFTSRSAFSRAFETTTGQPPR</sequence>
<evidence type="ECO:0000313" key="5">
    <source>
        <dbReference type="EMBL" id="KKM25844.1"/>
    </source>
</evidence>
<organism evidence="5">
    <name type="scientific">marine sediment metagenome</name>
    <dbReference type="NCBI Taxonomy" id="412755"/>
    <lineage>
        <taxon>unclassified sequences</taxon>
        <taxon>metagenomes</taxon>
        <taxon>ecological metagenomes</taxon>
    </lineage>
</organism>
<evidence type="ECO:0000256" key="2">
    <source>
        <dbReference type="ARBA" id="ARBA00023125"/>
    </source>
</evidence>
<dbReference type="Gene3D" id="1.10.10.60">
    <property type="entry name" value="Homeodomain-like"/>
    <property type="match status" value="2"/>
</dbReference>
<dbReference type="Pfam" id="PF12852">
    <property type="entry name" value="Cupin_6"/>
    <property type="match status" value="1"/>
</dbReference>
<dbReference type="InterPro" id="IPR050204">
    <property type="entry name" value="AraC_XylS_family_regulators"/>
</dbReference>
<dbReference type="GO" id="GO:0043565">
    <property type="term" value="F:sequence-specific DNA binding"/>
    <property type="evidence" value="ECO:0007669"/>
    <property type="project" value="InterPro"/>
</dbReference>